<evidence type="ECO:0000313" key="6">
    <source>
        <dbReference type="Proteomes" id="UP000266934"/>
    </source>
</evidence>
<dbReference type="KEGG" id="blag:BLTE_14910"/>
<gene>
    <name evidence="5" type="ORF">BLTE_14910</name>
</gene>
<dbReference type="PROSITE" id="PS51379">
    <property type="entry name" value="4FE4S_FER_2"/>
    <property type="match status" value="2"/>
</dbReference>
<evidence type="ECO:0000256" key="3">
    <source>
        <dbReference type="ARBA" id="ARBA00023014"/>
    </source>
</evidence>
<dbReference type="GO" id="GO:0051536">
    <property type="term" value="F:iron-sulfur cluster binding"/>
    <property type="evidence" value="ECO:0007669"/>
    <property type="project" value="UniProtKB-KW"/>
</dbReference>
<dbReference type="InterPro" id="IPR017896">
    <property type="entry name" value="4Fe4S_Fe-S-bd"/>
</dbReference>
<protein>
    <recommendedName>
        <fullName evidence="4">4Fe-4S ferredoxin-type domain-containing protein</fullName>
    </recommendedName>
</protein>
<feature type="domain" description="4Fe-4S ferredoxin-type" evidence="4">
    <location>
        <begin position="208"/>
        <end position="230"/>
    </location>
</feature>
<evidence type="ECO:0000256" key="1">
    <source>
        <dbReference type="ARBA" id="ARBA00022723"/>
    </source>
</evidence>
<dbReference type="Gene3D" id="1.10.1060.10">
    <property type="entry name" value="Alpha-helical ferredoxin"/>
    <property type="match status" value="1"/>
</dbReference>
<sequence length="344" mass="38380">MVPVDDIRARARDLLQSGKVRAVLGYRRGTAGLLAEPAFMTTAEETAALVLDPTCVENLALYLVNEKKRMKHARQSDRRPLGIVAKGCDSRAITVLLQENHIRRDEVVVLGVSCEAGGMVDTRKLNKALRGKVATQVRFDSEGDINVSHLGGSTTLPARDVLANRCLECARAYPLDADFLFGEKVEERPYGPRFTAVAAFAETSREERSAFWDAHFERCIRCYACRAVCPMCYCDECVVDSTSFIVGPTTTADEKADRVRWINRSATRSENAMYHMVRAMHLAGRCTDCGECERVCPVNIPLRLLNTMLEREALEMFQYTPGLDAEQPSLISSFRDGDPNDFVR</sequence>
<feature type="domain" description="4Fe-4S ferredoxin-type" evidence="4">
    <location>
        <begin position="277"/>
        <end position="307"/>
    </location>
</feature>
<dbReference type="Pfam" id="PF13183">
    <property type="entry name" value="Fer4_8"/>
    <property type="match status" value="1"/>
</dbReference>
<dbReference type="GO" id="GO:0046872">
    <property type="term" value="F:metal ion binding"/>
    <property type="evidence" value="ECO:0007669"/>
    <property type="project" value="UniProtKB-KW"/>
</dbReference>
<keyword evidence="2" id="KW-0408">Iron</keyword>
<name>A0A348FZS3_9HYPH</name>
<dbReference type="RefSeq" id="WP_126398956.1">
    <property type="nucleotide sequence ID" value="NZ_AP018907.1"/>
</dbReference>
<keyword evidence="3" id="KW-0411">Iron-sulfur</keyword>
<dbReference type="AlphaFoldDB" id="A0A348FZS3"/>
<keyword evidence="6" id="KW-1185">Reference proteome</keyword>
<dbReference type="OrthoDB" id="7595207at2"/>
<keyword evidence="1" id="KW-0479">Metal-binding</keyword>
<dbReference type="Proteomes" id="UP000266934">
    <property type="component" value="Chromosome"/>
</dbReference>
<organism evidence="5 6">
    <name type="scientific">Blastochloris tepida</name>
    <dbReference type="NCBI Taxonomy" id="2233851"/>
    <lineage>
        <taxon>Bacteria</taxon>
        <taxon>Pseudomonadati</taxon>
        <taxon>Pseudomonadota</taxon>
        <taxon>Alphaproteobacteria</taxon>
        <taxon>Hyphomicrobiales</taxon>
        <taxon>Blastochloridaceae</taxon>
        <taxon>Blastochloris</taxon>
    </lineage>
</organism>
<dbReference type="PROSITE" id="PS00198">
    <property type="entry name" value="4FE4S_FER_1"/>
    <property type="match status" value="1"/>
</dbReference>
<evidence type="ECO:0000313" key="5">
    <source>
        <dbReference type="EMBL" id="BBF92806.1"/>
    </source>
</evidence>
<dbReference type="InterPro" id="IPR009051">
    <property type="entry name" value="Helical_ferredxn"/>
</dbReference>
<evidence type="ECO:0000259" key="4">
    <source>
        <dbReference type="PROSITE" id="PS51379"/>
    </source>
</evidence>
<accession>A0A348FZS3</accession>
<evidence type="ECO:0000256" key="2">
    <source>
        <dbReference type="ARBA" id="ARBA00023004"/>
    </source>
</evidence>
<proteinExistence type="predicted"/>
<dbReference type="SUPFAM" id="SSF46548">
    <property type="entry name" value="alpha-helical ferredoxin"/>
    <property type="match status" value="1"/>
</dbReference>
<dbReference type="EMBL" id="AP018907">
    <property type="protein sequence ID" value="BBF92806.1"/>
    <property type="molecule type" value="Genomic_DNA"/>
</dbReference>
<reference evidence="5 6" key="1">
    <citation type="submission" date="2018-08" db="EMBL/GenBank/DDBJ databases">
        <title>Complete genome sequencing of Blastochloris tepida GI.</title>
        <authorList>
            <person name="Tsukatani Y."/>
            <person name="Mori H."/>
        </authorList>
    </citation>
    <scope>NUCLEOTIDE SEQUENCE [LARGE SCALE GENOMIC DNA]</scope>
    <source>
        <strain evidence="5 6">GI</strain>
    </source>
</reference>
<dbReference type="InterPro" id="IPR017900">
    <property type="entry name" value="4Fe4S_Fe_S_CS"/>
</dbReference>